<dbReference type="Proteomes" id="UP001597326">
    <property type="component" value="Unassembled WGS sequence"/>
</dbReference>
<evidence type="ECO:0000256" key="3">
    <source>
        <dbReference type="ARBA" id="ARBA00022840"/>
    </source>
</evidence>
<sequence length="350" mass="38145">MITYDGVEVRYGDFTAIPKLDLTINRGEFFTMLGPSGCGKTTALRTLAGLETPSAGDIIIDGRPVTNLPPDRREVGMVFQNYALFPSMSVADNIEFGLRVRKTPRAERERLVREMAEVVELSSVHMDKNLDELSGGQQQRVAIARALVLQPKILLLDEPLSNLDAKLRQQMRLQLKRLQQDVGITTVYVTHDQDEALAMSDRIAVFNKGRVEQVGTPQEIYDHAATEFVCTFVGESSPLTPELVKTLARGGDQGDGVSRATGARLDVEAASYLREERAKLEGAPGRAGVTATVVARLYHGTHSTYALETHGTLLQSIVIESGAPRPDAGDQVTVWIDPADVLQYSGSVAA</sequence>
<dbReference type="InterPro" id="IPR027417">
    <property type="entry name" value="P-loop_NTPase"/>
</dbReference>
<dbReference type="Pfam" id="PF00005">
    <property type="entry name" value="ABC_tran"/>
    <property type="match status" value="1"/>
</dbReference>
<gene>
    <name evidence="5" type="ORF">ACFSCS_07100</name>
</gene>
<keyword evidence="3 5" id="KW-0067">ATP-binding</keyword>
<keyword evidence="6" id="KW-1185">Reference proteome</keyword>
<accession>A0ABW4RUJ9</accession>
<dbReference type="SMART" id="SM00382">
    <property type="entry name" value="AAA"/>
    <property type="match status" value="1"/>
</dbReference>
<evidence type="ECO:0000313" key="5">
    <source>
        <dbReference type="EMBL" id="MFD1889956.1"/>
    </source>
</evidence>
<evidence type="ECO:0000259" key="4">
    <source>
        <dbReference type="PROSITE" id="PS50893"/>
    </source>
</evidence>
<dbReference type="GO" id="GO:0005524">
    <property type="term" value="F:ATP binding"/>
    <property type="evidence" value="ECO:0007669"/>
    <property type="project" value="UniProtKB-KW"/>
</dbReference>
<dbReference type="Gene3D" id="3.40.50.300">
    <property type="entry name" value="P-loop containing nucleotide triphosphate hydrolases"/>
    <property type="match status" value="1"/>
</dbReference>
<name>A0ABW4RUJ9_9ACTN</name>
<dbReference type="RefSeq" id="WP_343872890.1">
    <property type="nucleotide sequence ID" value="NZ_BAAAIX010000013.1"/>
</dbReference>
<feature type="domain" description="ABC transporter" evidence="4">
    <location>
        <begin position="2"/>
        <end position="233"/>
    </location>
</feature>
<keyword evidence="1" id="KW-0813">Transport</keyword>
<dbReference type="InterPro" id="IPR013611">
    <property type="entry name" value="Transp-assoc_OB_typ2"/>
</dbReference>
<dbReference type="PROSITE" id="PS50893">
    <property type="entry name" value="ABC_TRANSPORTER_2"/>
    <property type="match status" value="1"/>
</dbReference>
<dbReference type="InterPro" id="IPR050093">
    <property type="entry name" value="ABC_SmlMolc_Importer"/>
</dbReference>
<dbReference type="Pfam" id="PF08402">
    <property type="entry name" value="TOBE_2"/>
    <property type="match status" value="1"/>
</dbReference>
<evidence type="ECO:0000313" key="6">
    <source>
        <dbReference type="Proteomes" id="UP001597326"/>
    </source>
</evidence>
<dbReference type="PANTHER" id="PTHR42781">
    <property type="entry name" value="SPERMIDINE/PUTRESCINE IMPORT ATP-BINDING PROTEIN POTA"/>
    <property type="match status" value="1"/>
</dbReference>
<evidence type="ECO:0000256" key="2">
    <source>
        <dbReference type="ARBA" id="ARBA00022741"/>
    </source>
</evidence>
<organism evidence="5 6">
    <name type="scientific">Luteococcus peritonei</name>
    <dbReference type="NCBI Taxonomy" id="88874"/>
    <lineage>
        <taxon>Bacteria</taxon>
        <taxon>Bacillati</taxon>
        <taxon>Actinomycetota</taxon>
        <taxon>Actinomycetes</taxon>
        <taxon>Propionibacteriales</taxon>
        <taxon>Propionibacteriaceae</taxon>
        <taxon>Luteococcus</taxon>
    </lineage>
</organism>
<dbReference type="InterPro" id="IPR003439">
    <property type="entry name" value="ABC_transporter-like_ATP-bd"/>
</dbReference>
<keyword evidence="2" id="KW-0547">Nucleotide-binding</keyword>
<proteinExistence type="predicted"/>
<comment type="caution">
    <text evidence="5">The sequence shown here is derived from an EMBL/GenBank/DDBJ whole genome shotgun (WGS) entry which is preliminary data.</text>
</comment>
<protein>
    <submittedName>
        <fullName evidence="5">ABC transporter ATP-binding protein</fullName>
    </submittedName>
</protein>
<dbReference type="SUPFAM" id="SSF52540">
    <property type="entry name" value="P-loop containing nucleoside triphosphate hydrolases"/>
    <property type="match status" value="1"/>
</dbReference>
<dbReference type="InterPro" id="IPR003593">
    <property type="entry name" value="AAA+_ATPase"/>
</dbReference>
<dbReference type="PROSITE" id="PS00211">
    <property type="entry name" value="ABC_TRANSPORTER_1"/>
    <property type="match status" value="1"/>
</dbReference>
<dbReference type="InterPro" id="IPR017871">
    <property type="entry name" value="ABC_transporter-like_CS"/>
</dbReference>
<dbReference type="PANTHER" id="PTHR42781:SF4">
    <property type="entry name" value="SPERMIDINE_PUTRESCINE IMPORT ATP-BINDING PROTEIN POTA"/>
    <property type="match status" value="1"/>
</dbReference>
<evidence type="ECO:0000256" key="1">
    <source>
        <dbReference type="ARBA" id="ARBA00022448"/>
    </source>
</evidence>
<dbReference type="EMBL" id="JBHUFZ010000016">
    <property type="protein sequence ID" value="MFD1889956.1"/>
    <property type="molecule type" value="Genomic_DNA"/>
</dbReference>
<reference evidence="6" key="1">
    <citation type="journal article" date="2019" name="Int. J. Syst. Evol. Microbiol.">
        <title>The Global Catalogue of Microorganisms (GCM) 10K type strain sequencing project: providing services to taxonomists for standard genome sequencing and annotation.</title>
        <authorList>
            <consortium name="The Broad Institute Genomics Platform"/>
            <consortium name="The Broad Institute Genome Sequencing Center for Infectious Disease"/>
            <person name="Wu L."/>
            <person name="Ma J."/>
        </authorList>
    </citation>
    <scope>NUCLEOTIDE SEQUENCE [LARGE SCALE GENOMIC DNA]</scope>
    <source>
        <strain evidence="6">CAIM 431</strain>
    </source>
</reference>